<evidence type="ECO:0000313" key="1">
    <source>
        <dbReference type="EMBL" id="SHK22804.1"/>
    </source>
</evidence>
<proteinExistence type="predicted"/>
<dbReference type="AlphaFoldDB" id="A0A1M6QRE3"/>
<accession>A0A1M6QRE3</accession>
<dbReference type="EMBL" id="FRAD01000018">
    <property type="protein sequence ID" value="SHK22804.1"/>
    <property type="molecule type" value="Genomic_DNA"/>
</dbReference>
<keyword evidence="2" id="KW-1185">Reference proteome</keyword>
<dbReference type="RefSeq" id="WP_072904029.1">
    <property type="nucleotide sequence ID" value="NZ_FRAD01000018.1"/>
</dbReference>
<gene>
    <name evidence="1" type="ORF">SAMN02745248_02089</name>
</gene>
<evidence type="ECO:0008006" key="3">
    <source>
        <dbReference type="Google" id="ProtNLM"/>
    </source>
</evidence>
<sequence>MMNANVEKFENFLEKLQLRPAFSCMEDESHGSSYYKSFYKGLMGEFEYTVCLHGDGSFEIVSPFVGVQGAILRHSVLKEINALNSTFKGLKFIINKEDEVVMIYSHGDGKGEFVPEIDLDNAIALFQQANEKLTPMIIELHKVKEKFNN</sequence>
<dbReference type="Proteomes" id="UP000183952">
    <property type="component" value="Unassembled WGS sequence"/>
</dbReference>
<organism evidence="1 2">
    <name type="scientific">Hathewaya proteolytica DSM 3090</name>
    <dbReference type="NCBI Taxonomy" id="1121331"/>
    <lineage>
        <taxon>Bacteria</taxon>
        <taxon>Bacillati</taxon>
        <taxon>Bacillota</taxon>
        <taxon>Clostridia</taxon>
        <taxon>Eubacteriales</taxon>
        <taxon>Clostridiaceae</taxon>
        <taxon>Hathewaya</taxon>
    </lineage>
</organism>
<dbReference type="STRING" id="1121331.SAMN02745248_02089"/>
<protein>
    <recommendedName>
        <fullName evidence="3">Sensory transduction regulator</fullName>
    </recommendedName>
</protein>
<evidence type="ECO:0000313" key="2">
    <source>
        <dbReference type="Proteomes" id="UP000183952"/>
    </source>
</evidence>
<reference evidence="1 2" key="1">
    <citation type="submission" date="2016-11" db="EMBL/GenBank/DDBJ databases">
        <authorList>
            <person name="Jaros S."/>
            <person name="Januszkiewicz K."/>
            <person name="Wedrychowicz H."/>
        </authorList>
    </citation>
    <scope>NUCLEOTIDE SEQUENCE [LARGE SCALE GENOMIC DNA]</scope>
    <source>
        <strain evidence="1 2">DSM 3090</strain>
    </source>
</reference>
<name>A0A1M6QRE3_9CLOT</name>